<dbReference type="AlphaFoldDB" id="A0A1H9UV85"/>
<evidence type="ECO:0000313" key="4">
    <source>
        <dbReference type="Proteomes" id="UP000182841"/>
    </source>
</evidence>
<evidence type="ECO:0000313" key="3">
    <source>
        <dbReference type="EMBL" id="SES13385.1"/>
    </source>
</evidence>
<keyword evidence="4" id="KW-1185">Reference proteome</keyword>
<sequence>MSRHRSRRRRHQTPHEDLLTRARNIPARWHVRWLLILVVVAVAMWTYGRLLMTAGAMPPSKVPAVGHQDATSRPTGLSGTG</sequence>
<dbReference type="EMBL" id="FOGO01000009">
    <property type="protein sequence ID" value="SES13385.1"/>
    <property type="molecule type" value="Genomic_DNA"/>
</dbReference>
<keyword evidence="2" id="KW-1133">Transmembrane helix</keyword>
<protein>
    <submittedName>
        <fullName evidence="3">Uncharacterized protein</fullName>
    </submittedName>
</protein>
<feature type="transmembrane region" description="Helical" evidence="2">
    <location>
        <begin position="31"/>
        <end position="48"/>
    </location>
</feature>
<proteinExistence type="predicted"/>
<reference evidence="4" key="1">
    <citation type="submission" date="2016-10" db="EMBL/GenBank/DDBJ databases">
        <authorList>
            <person name="Varghese N."/>
            <person name="Submissions S."/>
        </authorList>
    </citation>
    <scope>NUCLEOTIDE SEQUENCE [LARGE SCALE GENOMIC DNA]</scope>
    <source>
        <strain evidence="4">CGMCC 4.6825</strain>
    </source>
</reference>
<keyword evidence="2" id="KW-0472">Membrane</keyword>
<feature type="region of interest" description="Disordered" evidence="1">
    <location>
        <begin position="58"/>
        <end position="81"/>
    </location>
</feature>
<evidence type="ECO:0000256" key="1">
    <source>
        <dbReference type="SAM" id="MobiDB-lite"/>
    </source>
</evidence>
<organism evidence="3 4">
    <name type="scientific">Streptomyces qinglanensis</name>
    <dbReference type="NCBI Taxonomy" id="943816"/>
    <lineage>
        <taxon>Bacteria</taxon>
        <taxon>Bacillati</taxon>
        <taxon>Actinomycetota</taxon>
        <taxon>Actinomycetes</taxon>
        <taxon>Kitasatosporales</taxon>
        <taxon>Streptomycetaceae</taxon>
        <taxon>Streptomyces</taxon>
    </lineage>
</organism>
<dbReference type="RefSeq" id="WP_143081866.1">
    <property type="nucleotide sequence ID" value="NZ_FOGO01000009.1"/>
</dbReference>
<dbReference type="Proteomes" id="UP000182841">
    <property type="component" value="Unassembled WGS sequence"/>
</dbReference>
<keyword evidence="2" id="KW-0812">Transmembrane</keyword>
<feature type="compositionally biased region" description="Polar residues" evidence="1">
    <location>
        <begin position="69"/>
        <end position="81"/>
    </location>
</feature>
<accession>A0A1H9UV85</accession>
<evidence type="ECO:0000256" key="2">
    <source>
        <dbReference type="SAM" id="Phobius"/>
    </source>
</evidence>
<gene>
    <name evidence="3" type="ORF">SAMN05421870_109190</name>
</gene>
<name>A0A1H9UV85_9ACTN</name>